<dbReference type="EMBL" id="VRMN01000005">
    <property type="protein sequence ID" value="KAA8493969.1"/>
    <property type="molecule type" value="Genomic_DNA"/>
</dbReference>
<comment type="caution">
    <text evidence="2">The sequence shown here is derived from an EMBL/GenBank/DDBJ whole genome shotgun (WGS) entry which is preliminary data.</text>
</comment>
<proteinExistence type="predicted"/>
<feature type="region of interest" description="Disordered" evidence="1">
    <location>
        <begin position="1"/>
        <end position="149"/>
    </location>
</feature>
<feature type="compositionally biased region" description="Polar residues" evidence="1">
    <location>
        <begin position="212"/>
        <end position="224"/>
    </location>
</feature>
<evidence type="ECO:0000256" key="1">
    <source>
        <dbReference type="SAM" id="MobiDB-lite"/>
    </source>
</evidence>
<protein>
    <submittedName>
        <fullName evidence="2">Uncharacterized protein</fullName>
    </submittedName>
</protein>
<feature type="compositionally biased region" description="Low complexity" evidence="1">
    <location>
        <begin position="38"/>
        <end position="72"/>
    </location>
</feature>
<evidence type="ECO:0000313" key="2">
    <source>
        <dbReference type="EMBL" id="KAA8493969.1"/>
    </source>
</evidence>
<keyword evidence="3" id="KW-1185">Reference proteome</keyword>
<feature type="compositionally biased region" description="Polar residues" evidence="1">
    <location>
        <begin position="24"/>
        <end position="37"/>
    </location>
</feature>
<dbReference type="Proteomes" id="UP000324585">
    <property type="component" value="Unassembled WGS sequence"/>
</dbReference>
<feature type="compositionally biased region" description="Low complexity" evidence="1">
    <location>
        <begin position="241"/>
        <end position="251"/>
    </location>
</feature>
<feature type="compositionally biased region" description="Basic and acidic residues" evidence="1">
    <location>
        <begin position="14"/>
        <end position="23"/>
    </location>
</feature>
<accession>A0A5J4YR62</accession>
<gene>
    <name evidence="2" type="ORF">FVE85_3944</name>
</gene>
<name>A0A5J4YR62_PORPP</name>
<sequence length="639" mass="70363">MSVATTHRVGLVGETHRMEETESKSGSSTPTWTQRLTSASSLKGLLPSSGSKKSIQSSSSQRSLVSSASLKVSKSKGDLTMPDRTVSAGDRHAQAEPVGASARSGRVAGSQTAPGQKEVASETDLGKHMKQAPSIRGPQVAGTKESVSDVNLGSKMKKVTVGVPAQQAKVELKPSSATVQSPAQARPPDQLPRMPSSDPTQNGSAMRALVKSVSNDAALTTPLKSSVEDGASRISQKSTPEALANAELAAAFDEDAPSRGGFDKKASKRASAVLPFLKSSKGSSSSRLSKRGSRDGSESASPRDHATAISKKGSIDSQLGKAFVRKASGDGPIGVQFDKPDLDKDVELEEIDVTGDSYFLRHSSKKNPIKEPPHLPYAPSGQDRDWVTNLEAMLHNGLRRVLQDTFYCLGSLSKRSFFITSDDIDDFLDYFDEVLWYLRILHNMKEEVHKFLRDKGMDDSSYPKAFRYHDRHATWNRAFKSFEEASDKYANGGSSLPPGEALKKLVEHFSLTCTALLNHIYGDENAMPRVLNAKCEQSDEKEIIKRCVAFIHGQKESSHRVFIFMTRWVEDRKGSFVLKMWNTENLSVGRLAENRKWRKEYQEARTEFKYSYSKTLHEYFKAWNEFEMGALNARPVSDR</sequence>
<organism evidence="2 3">
    <name type="scientific">Porphyridium purpureum</name>
    <name type="common">Red alga</name>
    <name type="synonym">Porphyridium cruentum</name>
    <dbReference type="NCBI Taxonomy" id="35688"/>
    <lineage>
        <taxon>Eukaryota</taxon>
        <taxon>Rhodophyta</taxon>
        <taxon>Bangiophyceae</taxon>
        <taxon>Porphyridiales</taxon>
        <taxon>Porphyridiaceae</taxon>
        <taxon>Porphyridium</taxon>
    </lineage>
</organism>
<feature type="compositionally biased region" description="Basic and acidic residues" evidence="1">
    <location>
        <begin position="292"/>
        <end position="306"/>
    </location>
</feature>
<feature type="compositionally biased region" description="Low complexity" evidence="1">
    <location>
        <begin position="278"/>
        <end position="287"/>
    </location>
</feature>
<feature type="region of interest" description="Disordered" evidence="1">
    <location>
        <begin position="169"/>
        <end position="313"/>
    </location>
</feature>
<evidence type="ECO:0000313" key="3">
    <source>
        <dbReference type="Proteomes" id="UP000324585"/>
    </source>
</evidence>
<reference evidence="3" key="1">
    <citation type="journal article" date="2019" name="Nat. Commun.">
        <title>Expansion of phycobilisome linker gene families in mesophilic red algae.</title>
        <authorList>
            <person name="Lee J."/>
            <person name="Kim D."/>
            <person name="Bhattacharya D."/>
            <person name="Yoon H.S."/>
        </authorList>
    </citation>
    <scope>NUCLEOTIDE SEQUENCE [LARGE SCALE GENOMIC DNA]</scope>
    <source>
        <strain evidence="3">CCMP 1328</strain>
    </source>
</reference>
<dbReference type="AlphaFoldDB" id="A0A5J4YR62"/>